<organism evidence="1">
    <name type="scientific">Anopheles darlingi</name>
    <name type="common">Mosquito</name>
    <dbReference type="NCBI Taxonomy" id="43151"/>
    <lineage>
        <taxon>Eukaryota</taxon>
        <taxon>Metazoa</taxon>
        <taxon>Ecdysozoa</taxon>
        <taxon>Arthropoda</taxon>
        <taxon>Hexapoda</taxon>
        <taxon>Insecta</taxon>
        <taxon>Pterygota</taxon>
        <taxon>Neoptera</taxon>
        <taxon>Endopterygota</taxon>
        <taxon>Diptera</taxon>
        <taxon>Nematocera</taxon>
        <taxon>Culicoidea</taxon>
        <taxon>Culicidae</taxon>
        <taxon>Anophelinae</taxon>
        <taxon>Anopheles</taxon>
    </lineage>
</organism>
<accession>A0A2M4DAS8</accession>
<name>A0A2M4DAS8_ANODA</name>
<evidence type="ECO:0000313" key="1">
    <source>
        <dbReference type="EMBL" id="MBW74647.1"/>
    </source>
</evidence>
<sequence length="75" mass="8221">MLVEAFPILLARTFARSLAGSLVFAFLSTRIPNPIFLRATAAHHMAELAAVKSGLKLSNLPWPKHGGTYIRMSRS</sequence>
<protein>
    <submittedName>
        <fullName evidence="1">Putative secreted protein</fullName>
    </submittedName>
</protein>
<reference evidence="1" key="1">
    <citation type="submission" date="2018-01" db="EMBL/GenBank/DDBJ databases">
        <title>An insight into the sialome of Amazonian anophelines.</title>
        <authorList>
            <person name="Ribeiro J.M."/>
            <person name="Scarpassa V."/>
            <person name="Calvo E."/>
        </authorList>
    </citation>
    <scope>NUCLEOTIDE SEQUENCE</scope>
</reference>
<proteinExistence type="predicted"/>
<dbReference type="EMBL" id="GGFL01010469">
    <property type="protein sequence ID" value="MBW74647.1"/>
    <property type="molecule type" value="Transcribed_RNA"/>
</dbReference>
<dbReference type="AlphaFoldDB" id="A0A2M4DAS8"/>